<dbReference type="Gene3D" id="2.130.10.10">
    <property type="entry name" value="YVTN repeat-like/Quinoprotein amine dehydrogenase"/>
    <property type="match status" value="1"/>
</dbReference>
<evidence type="ECO:0000256" key="14">
    <source>
        <dbReference type="ARBA" id="ARBA00048977"/>
    </source>
</evidence>
<dbReference type="GO" id="GO:0005770">
    <property type="term" value="C:late endosome"/>
    <property type="evidence" value="ECO:0007669"/>
    <property type="project" value="TreeGrafter"/>
</dbReference>
<dbReference type="InterPro" id="IPR045162">
    <property type="entry name" value="Vps15-like"/>
</dbReference>
<dbReference type="Pfam" id="PF22956">
    <property type="entry name" value="VPS15-like_hel"/>
    <property type="match status" value="1"/>
</dbReference>
<dbReference type="InterPro" id="IPR011009">
    <property type="entry name" value="Kinase-like_dom_sf"/>
</dbReference>
<evidence type="ECO:0000256" key="3">
    <source>
        <dbReference type="ARBA" id="ARBA00022527"/>
    </source>
</evidence>
<dbReference type="InterPro" id="IPR008271">
    <property type="entry name" value="Ser/Thr_kinase_AS"/>
</dbReference>
<dbReference type="GO" id="GO:0004674">
    <property type="term" value="F:protein serine/threonine kinase activity"/>
    <property type="evidence" value="ECO:0007669"/>
    <property type="project" value="UniProtKB-KW"/>
</dbReference>
<feature type="region of interest" description="Disordered" evidence="15">
    <location>
        <begin position="951"/>
        <end position="991"/>
    </location>
</feature>
<dbReference type="GO" id="GO:0034271">
    <property type="term" value="C:phosphatidylinositol 3-kinase complex, class III, type I"/>
    <property type="evidence" value="ECO:0007669"/>
    <property type="project" value="EnsemblFungi"/>
</dbReference>
<evidence type="ECO:0000256" key="7">
    <source>
        <dbReference type="ARBA" id="ARBA00022741"/>
    </source>
</evidence>
<dbReference type="GO" id="GO:0010008">
    <property type="term" value="C:endosome membrane"/>
    <property type="evidence" value="ECO:0007669"/>
    <property type="project" value="UniProtKB-SubCell"/>
</dbReference>
<dbReference type="OMA" id="YNLLCSW"/>
<dbReference type="GO" id="GO:0043130">
    <property type="term" value="F:ubiquitin binding"/>
    <property type="evidence" value="ECO:0007669"/>
    <property type="project" value="EnsemblFungi"/>
</dbReference>
<dbReference type="OrthoDB" id="242910at2759"/>
<dbReference type="GO" id="GO:0051365">
    <property type="term" value="P:cellular response to potassium ion starvation"/>
    <property type="evidence" value="ECO:0007669"/>
    <property type="project" value="EnsemblFungi"/>
</dbReference>
<protein>
    <recommendedName>
        <fullName evidence="2">non-specific serine/threonine protein kinase</fullName>
        <ecNumber evidence="2">2.7.11.1</ecNumber>
    </recommendedName>
</protein>
<keyword evidence="3" id="KW-0723">Serine/threonine-protein kinase</keyword>
<feature type="domain" description="Protein kinase" evidence="16">
    <location>
        <begin position="27"/>
        <end position="309"/>
    </location>
</feature>
<evidence type="ECO:0000256" key="10">
    <source>
        <dbReference type="ARBA" id="ARBA00022840"/>
    </source>
</evidence>
<evidence type="ECO:0000256" key="2">
    <source>
        <dbReference type="ARBA" id="ARBA00012513"/>
    </source>
</evidence>
<dbReference type="Proteomes" id="UP000000689">
    <property type="component" value="Chromosome 1"/>
</dbReference>
<evidence type="ECO:0000256" key="4">
    <source>
        <dbReference type="ARBA" id="ARBA00022574"/>
    </source>
</evidence>
<keyword evidence="11" id="KW-0072">Autophagy</keyword>
<keyword evidence="9" id="KW-0418">Kinase</keyword>
<dbReference type="GO" id="GO:0045053">
    <property type="term" value="P:protein retention in Golgi apparatus"/>
    <property type="evidence" value="ECO:0007669"/>
    <property type="project" value="EnsemblFungi"/>
</dbReference>
<comment type="subcellular location">
    <subcellularLocation>
        <location evidence="1">Endosome membrane</location>
        <topology evidence="1">Lipid-anchor</topology>
    </subcellularLocation>
    <subcellularLocation>
        <location evidence="12">Golgi apparatus</location>
        <location evidence="12">trans-Golgi network membrane</location>
        <topology evidence="12">Lipid-anchor</topology>
    </subcellularLocation>
</comment>
<dbReference type="InterPro" id="IPR055231">
    <property type="entry name" value="2AA_helical"/>
</dbReference>
<dbReference type="Gene3D" id="1.10.510.10">
    <property type="entry name" value="Transferase(Phosphotransferase) domain 1"/>
    <property type="match status" value="1"/>
</dbReference>
<evidence type="ECO:0000256" key="1">
    <source>
        <dbReference type="ARBA" id="ARBA00004455"/>
    </source>
</evidence>
<dbReference type="SUPFAM" id="SSF50978">
    <property type="entry name" value="WD40 repeat-like"/>
    <property type="match status" value="1"/>
</dbReference>
<reference evidence="17 18" key="1">
    <citation type="journal article" date="2011" name="Proc. Natl. Acad. Sci. U.S.A.">
        <title>Evolutionary erosion of yeast sex chromosomes by mating-type switching accidents.</title>
        <authorList>
            <person name="Gordon J.L."/>
            <person name="Armisen D."/>
            <person name="Proux-Wera E."/>
            <person name="Oheigeartaigh S.S."/>
            <person name="Byrne K.P."/>
            <person name="Wolfe K.H."/>
        </authorList>
    </citation>
    <scope>NUCLEOTIDE SEQUENCE [LARGE SCALE GENOMIC DNA]</scope>
    <source>
        <strain evidence="18">ATCC 10597 / BCRC 20456 / CBS 421 / NBRC 0211 / NRRL Y-12639</strain>
    </source>
</reference>
<dbReference type="PROSITE" id="PS00108">
    <property type="entry name" value="PROTEIN_KINASE_ST"/>
    <property type="match status" value="1"/>
</dbReference>
<evidence type="ECO:0000256" key="13">
    <source>
        <dbReference type="ARBA" id="ARBA00048659"/>
    </source>
</evidence>
<dbReference type="EC" id="2.7.11.1" evidence="2"/>
<organism evidence="17 18">
    <name type="scientific">Naumovozyma dairenensis (strain ATCC 10597 / BCRC 20456 / CBS 421 / NBRC 0211 / NRRL Y-12639)</name>
    <name type="common">Saccharomyces dairenensis</name>
    <dbReference type="NCBI Taxonomy" id="1071378"/>
    <lineage>
        <taxon>Eukaryota</taxon>
        <taxon>Fungi</taxon>
        <taxon>Dikarya</taxon>
        <taxon>Ascomycota</taxon>
        <taxon>Saccharomycotina</taxon>
        <taxon>Saccharomycetes</taxon>
        <taxon>Saccharomycetales</taxon>
        <taxon>Saccharomycetaceae</taxon>
        <taxon>Naumovozyma</taxon>
    </lineage>
</organism>
<dbReference type="InterPro" id="IPR000719">
    <property type="entry name" value="Prot_kinase_dom"/>
</dbReference>
<evidence type="ECO:0000256" key="5">
    <source>
        <dbReference type="ARBA" id="ARBA00022679"/>
    </source>
</evidence>
<evidence type="ECO:0000313" key="17">
    <source>
        <dbReference type="EMBL" id="CCD22933.1"/>
    </source>
</evidence>
<dbReference type="GO" id="GO:0000011">
    <property type="term" value="P:vacuole inheritance"/>
    <property type="evidence" value="ECO:0007669"/>
    <property type="project" value="EnsemblFungi"/>
</dbReference>
<dbReference type="GO" id="GO:0120095">
    <property type="term" value="C:vacuole-isolation membrane contact site"/>
    <property type="evidence" value="ECO:0007669"/>
    <property type="project" value="EnsemblFungi"/>
</dbReference>
<dbReference type="InterPro" id="IPR036322">
    <property type="entry name" value="WD40_repeat_dom_sf"/>
</dbReference>
<dbReference type="PANTHER" id="PTHR17583">
    <property type="entry name" value="PHOSPHOINOSITIDE 3-KINASE REGULATORY SUBUNIT 4"/>
    <property type="match status" value="1"/>
</dbReference>
<dbReference type="GO" id="GO:0046854">
    <property type="term" value="P:phosphatidylinositol phosphate biosynthetic process"/>
    <property type="evidence" value="ECO:0007669"/>
    <property type="project" value="EnsemblFungi"/>
</dbReference>
<keyword evidence="10" id="KW-0067">ATP-binding</keyword>
<dbReference type="SUPFAM" id="SSF56112">
    <property type="entry name" value="Protein kinase-like (PK-like)"/>
    <property type="match status" value="1"/>
</dbReference>
<keyword evidence="5" id="KW-0808">Transferase</keyword>
<dbReference type="KEGG" id="ndi:NDAI_0A07790"/>
<keyword evidence="8" id="KW-0967">Endosome</keyword>
<keyword evidence="18" id="KW-1185">Reference proteome</keyword>
<dbReference type="PROSITE" id="PS50011">
    <property type="entry name" value="PROTEIN_KINASE_DOM"/>
    <property type="match status" value="1"/>
</dbReference>
<keyword evidence="4" id="KW-0853">WD repeat</keyword>
<evidence type="ECO:0000256" key="6">
    <source>
        <dbReference type="ARBA" id="ARBA00022737"/>
    </source>
</evidence>
<dbReference type="GeneID" id="11494079"/>
<dbReference type="GO" id="GO:0045324">
    <property type="term" value="P:late endosome to vacuole transport"/>
    <property type="evidence" value="ECO:0007669"/>
    <property type="project" value="EnsemblFungi"/>
</dbReference>
<dbReference type="GO" id="GO:0032968">
    <property type="term" value="P:positive regulation of transcription elongation by RNA polymerase II"/>
    <property type="evidence" value="ECO:0007669"/>
    <property type="project" value="EnsemblFungi"/>
</dbReference>
<dbReference type="SMART" id="SM00220">
    <property type="entry name" value="S_TKc"/>
    <property type="match status" value="1"/>
</dbReference>
<evidence type="ECO:0000256" key="15">
    <source>
        <dbReference type="SAM" id="MobiDB-lite"/>
    </source>
</evidence>
<dbReference type="Gene3D" id="1.25.10.10">
    <property type="entry name" value="Leucine-rich Repeat Variant"/>
    <property type="match status" value="2"/>
</dbReference>
<gene>
    <name evidence="17" type="primary">NDAI0A07790</name>
    <name evidence="17" type="ordered locus">NDAI_0A07790</name>
</gene>
<dbReference type="GO" id="GO:0071561">
    <property type="term" value="C:nucleus-vacuole junction"/>
    <property type="evidence" value="ECO:0007669"/>
    <property type="project" value="EnsemblFungi"/>
</dbReference>
<dbReference type="SUPFAM" id="SSF48371">
    <property type="entry name" value="ARM repeat"/>
    <property type="match status" value="1"/>
</dbReference>
<comment type="catalytic activity">
    <reaction evidence="13">
        <text>L-threonyl-[protein] + ATP = O-phospho-L-threonyl-[protein] + ADP + H(+)</text>
        <dbReference type="Rhea" id="RHEA:46608"/>
        <dbReference type="Rhea" id="RHEA-COMP:11060"/>
        <dbReference type="Rhea" id="RHEA-COMP:11605"/>
        <dbReference type="ChEBI" id="CHEBI:15378"/>
        <dbReference type="ChEBI" id="CHEBI:30013"/>
        <dbReference type="ChEBI" id="CHEBI:30616"/>
        <dbReference type="ChEBI" id="CHEBI:61977"/>
        <dbReference type="ChEBI" id="CHEBI:456216"/>
        <dbReference type="EC" id="2.7.11.1"/>
    </reaction>
    <physiologicalReaction direction="left-to-right" evidence="13">
        <dbReference type="Rhea" id="RHEA:46609"/>
    </physiologicalReaction>
</comment>
<dbReference type="EMBL" id="HE580267">
    <property type="protein sequence ID" value="CCD22933.1"/>
    <property type="molecule type" value="Genomic_DNA"/>
</dbReference>
<dbReference type="GO" id="GO:0005794">
    <property type="term" value="C:Golgi apparatus"/>
    <property type="evidence" value="ECO:0007669"/>
    <property type="project" value="UniProtKB-SubCell"/>
</dbReference>
<keyword evidence="7" id="KW-0547">Nucleotide-binding</keyword>
<evidence type="ECO:0000256" key="8">
    <source>
        <dbReference type="ARBA" id="ARBA00022753"/>
    </source>
</evidence>
<sequence length="1507" mass="171815">MGAQLSLLAQTAPSIAIFSYIDVLDEVHYVSQLNSSRFLKTCKALDPNGEIIIKVFIKPKEDYNLKPILSRIETESQLLSPLPNVLNYSKIIESNRAAYMIRQHLKFNLYDRLSSRPYLQSLELKFIAFQLLQTINEIHNLGICHGDIKTENILVLSWNWILLTDFAAHLKPIYLPEDNPGEFSFYFDTSKRRSCYLAPERFDNSKLFNDTTNEDTSSDHKLTMEMDIFSTGCCIAELFTEGRPIFNLSQLFKYKANEFNVENYLKEQLPNDEPLRSLILDMIKLNPSKRLSCHEILQKYRKIVFPDYFYTFTYDYIRSLAILGTNIPSMGNICTHTCLNDELEVLDQSIEKIYNDFTKISYSLNYPLYQDISSASIHALENNNNKFFSPYLKLDEKTIVKIQPFDSLIHIEAIKEESALLFISFISHSLRNIVSISTKQKCLQLLTTFAQFVSDENKIDRIVPYIVSCFQNDMANPDIQILTIQNLIQVLYPVERLNQLNENVFVDYLLPRLKNLLSKCKDNSYVKMVFANCFGDLVSIANKFQDITFLNHNINAQQQQQQRDNAKTSNSKDGITMVGPLHSITEEFEDIESSNNYRYKLINYIEDMTITLLTDSDTIVKMALLNNILPLCRFFGRERTNDIILSHLITYLNDKNSALRLTLIENLPGMIILLGPLTFESFILPLLIQTLIDSEELIVVSVLHTLKNLLQLGFINKKFFYDTTLNVSPLLLHPNHWIREFTLGIISEICANLSNAEIYCLIYPTIGPFFEFDLEFTFELMVGSCKQPITRTMYNLLYSWSLRASKSLFWNQIPSTQVDSFGNKKFKFITRDFTSKNYGFNNINKRKLKISNSKIKLFDNNEIPLTTEDKNWIDKFKTIGLKEDELWKLAILRPYVIKISKSISTAIPDCSFNKTDEPNINLQINSLPTTVMPRNVFFDIEFTGEREELQLSSGDSITNMTTTTNTTTNTPNSSAPSTAGANATTNGGVRNPLILDRATSSAGSKNSIPTIINNHGSLILKTRSVATTTIQNLKNIYVQLEPNSTHMEANTSHHVDSNKPKFLIKNSYEGDIATINAYLENFKILPSLRKYKEFGPTNEFSATTSPINGKLVTNLMENEPNSITGLVTVNINSRPYLISSSTQGLLKLWNIQSIASGEMYSSCLTHDCESMITDMVKIKGYETIAVSTRDGQVILLRAIYQQQGQMRRFTRFHSLRKISILEQREESRNSEFVLKIRTVNTDDVSYIFMLTNLSNILIYDIRTMELTNTLKNPVEHGAVLSFTVNEDATSLICGTSKGILDIWDLRFSVLLKSWTFGNNTPITHIELCPDPHTNTVIVVGGTSESMFTIWDYSTIHCVKAFLNSDTQPSLEHFQATEKYLEDITFKPNASISQVTALCVNEQQVILVTTVPNEVFIFDLAAPMNSEVLSSMTNSMKDNNHYFTTIKATTTLELVLRKKRNVNEMNLKTHAKLNFLQQDSIIKIACTNSNGKSLLLLGNNSGIIIILR</sequence>
<dbReference type="FunFam" id="1.10.510.10:FF:000497">
    <property type="entry name" value="Phosphoinositide 3-kinase regulatory subunit"/>
    <property type="match status" value="1"/>
</dbReference>
<comment type="catalytic activity">
    <reaction evidence="14">
        <text>L-seryl-[protein] + ATP = O-phospho-L-seryl-[protein] + ADP + H(+)</text>
        <dbReference type="Rhea" id="RHEA:17989"/>
        <dbReference type="Rhea" id="RHEA-COMP:9863"/>
        <dbReference type="Rhea" id="RHEA-COMP:11604"/>
        <dbReference type="ChEBI" id="CHEBI:15378"/>
        <dbReference type="ChEBI" id="CHEBI:29999"/>
        <dbReference type="ChEBI" id="CHEBI:30616"/>
        <dbReference type="ChEBI" id="CHEBI:83421"/>
        <dbReference type="ChEBI" id="CHEBI:456216"/>
        <dbReference type="EC" id="2.7.11.1"/>
    </reaction>
    <physiologicalReaction direction="left-to-right" evidence="14">
        <dbReference type="Rhea" id="RHEA:17990"/>
    </physiologicalReaction>
</comment>
<name>G0W545_NAUDC</name>
<feature type="compositionally biased region" description="Low complexity" evidence="15">
    <location>
        <begin position="958"/>
        <end position="979"/>
    </location>
</feature>
<evidence type="ECO:0000259" key="16">
    <source>
        <dbReference type="PROSITE" id="PS50011"/>
    </source>
</evidence>
<dbReference type="InterPro" id="IPR015943">
    <property type="entry name" value="WD40/YVTN_repeat-like_dom_sf"/>
</dbReference>
<dbReference type="CDD" id="cd13980">
    <property type="entry name" value="STKc_Vps15"/>
    <property type="match status" value="1"/>
</dbReference>
<dbReference type="STRING" id="1071378.G0W545"/>
<dbReference type="RefSeq" id="XP_003668176.1">
    <property type="nucleotide sequence ID" value="XM_003668128.1"/>
</dbReference>
<keyword evidence="6" id="KW-0677">Repeat</keyword>
<dbReference type="Pfam" id="PF00069">
    <property type="entry name" value="Pkinase"/>
    <property type="match status" value="1"/>
</dbReference>
<accession>G0W545</accession>
<evidence type="ECO:0000313" key="18">
    <source>
        <dbReference type="Proteomes" id="UP000000689"/>
    </source>
</evidence>
<dbReference type="GO" id="GO:0005524">
    <property type="term" value="F:ATP binding"/>
    <property type="evidence" value="ECO:0007669"/>
    <property type="project" value="UniProtKB-KW"/>
</dbReference>
<dbReference type="GO" id="GO:0034272">
    <property type="term" value="C:phosphatidylinositol 3-kinase complex, class III, type II"/>
    <property type="evidence" value="ECO:0007669"/>
    <property type="project" value="EnsemblFungi"/>
</dbReference>
<dbReference type="InterPro" id="IPR016024">
    <property type="entry name" value="ARM-type_fold"/>
</dbReference>
<dbReference type="PANTHER" id="PTHR17583:SF0">
    <property type="entry name" value="PHOSPHOINOSITIDE 3-KINASE REGULATORY SUBUNIT 4"/>
    <property type="match status" value="1"/>
</dbReference>
<evidence type="ECO:0000256" key="12">
    <source>
        <dbReference type="ARBA" id="ARBA00037864"/>
    </source>
</evidence>
<evidence type="ECO:0000256" key="11">
    <source>
        <dbReference type="ARBA" id="ARBA00023006"/>
    </source>
</evidence>
<dbReference type="GO" id="GO:0000425">
    <property type="term" value="P:pexophagy"/>
    <property type="evidence" value="ECO:0007669"/>
    <property type="project" value="EnsemblFungi"/>
</dbReference>
<dbReference type="eggNOG" id="KOG1240">
    <property type="taxonomic scope" value="Eukaryota"/>
</dbReference>
<dbReference type="InterPro" id="IPR011989">
    <property type="entry name" value="ARM-like"/>
</dbReference>
<dbReference type="GO" id="GO:0006623">
    <property type="term" value="P:protein targeting to vacuole"/>
    <property type="evidence" value="ECO:0007669"/>
    <property type="project" value="EnsemblFungi"/>
</dbReference>
<evidence type="ECO:0000256" key="9">
    <source>
        <dbReference type="ARBA" id="ARBA00022777"/>
    </source>
</evidence>
<proteinExistence type="predicted"/>
<dbReference type="HOGENOM" id="CLU_001696_0_1_1"/>